<evidence type="ECO:0000256" key="8">
    <source>
        <dbReference type="ARBA" id="ARBA00023239"/>
    </source>
</evidence>
<evidence type="ECO:0000313" key="13">
    <source>
        <dbReference type="EMBL" id="MCH7412517.1"/>
    </source>
</evidence>
<dbReference type="SUPFAM" id="SSF56796">
    <property type="entry name" value="Dehydroquinate synthase-like"/>
    <property type="match status" value="1"/>
</dbReference>
<evidence type="ECO:0000256" key="9">
    <source>
        <dbReference type="ARBA" id="ARBA00023285"/>
    </source>
</evidence>
<dbReference type="PANTHER" id="PTHR43622">
    <property type="entry name" value="3-DEHYDROQUINATE SYNTHASE"/>
    <property type="match status" value="1"/>
</dbReference>
<organism evidence="13 14">
    <name type="scientific">Belliella alkalica</name>
    <dbReference type="NCBI Taxonomy" id="1730871"/>
    <lineage>
        <taxon>Bacteria</taxon>
        <taxon>Pseudomonadati</taxon>
        <taxon>Bacteroidota</taxon>
        <taxon>Cytophagia</taxon>
        <taxon>Cytophagales</taxon>
        <taxon>Cyclobacteriaceae</taxon>
        <taxon>Belliella</taxon>
    </lineage>
</organism>
<dbReference type="EMBL" id="JAKZGO010000002">
    <property type="protein sequence ID" value="MCH7412517.1"/>
    <property type="molecule type" value="Genomic_DNA"/>
</dbReference>
<sequence length="345" mass="38753">MESIIFSSAIAEDLAGYISRQDFSQLGLIMDSNTQVHCYPLISNKIPNHQQFAFEAGEVNKNLTTCSAIWQWMTDCGFDRKALIINLGGGVCGDMGGFCASTYKRGVRFINIPTTLLSQVDASVGGKLGIDFNGFKNHIGVFTEPLAVLISDEFLPSLPHEELRSGYAEVIKHGLIQNADYFSTLKSTDWENQDWKTIIEKSVSIKKSVVEKDPKEAGLRKILNFGHTIGHAFESFYLDSERHLLHGEAIAIGMVTEAYLSYRRMGLPQEDLDKITEMLLKIYGYFDFPNEDISQIIALCAQDKKNEGDVINFSLLKKTGYCEYNIHIKLNEIEEAIAYYISLKN</sequence>
<dbReference type="InterPro" id="IPR030960">
    <property type="entry name" value="DHQS/DOIS_N"/>
</dbReference>
<evidence type="ECO:0000256" key="6">
    <source>
        <dbReference type="ARBA" id="ARBA00022833"/>
    </source>
</evidence>
<dbReference type="Gene3D" id="1.20.1090.10">
    <property type="entry name" value="Dehydroquinate synthase-like - alpha domain"/>
    <property type="match status" value="1"/>
</dbReference>
<keyword evidence="9" id="KW-0170">Cobalt</keyword>
<comment type="cofactor">
    <cofactor evidence="1">
        <name>NAD(+)</name>
        <dbReference type="ChEBI" id="CHEBI:57540"/>
    </cofactor>
</comment>
<dbReference type="CDD" id="cd08195">
    <property type="entry name" value="DHQS"/>
    <property type="match status" value="1"/>
</dbReference>
<evidence type="ECO:0000256" key="10">
    <source>
        <dbReference type="NCBIfam" id="TIGR01357"/>
    </source>
</evidence>
<evidence type="ECO:0000256" key="5">
    <source>
        <dbReference type="ARBA" id="ARBA00022741"/>
    </source>
</evidence>
<evidence type="ECO:0000259" key="11">
    <source>
        <dbReference type="Pfam" id="PF01761"/>
    </source>
</evidence>
<dbReference type="InterPro" id="IPR056179">
    <property type="entry name" value="DHQS_C"/>
</dbReference>
<keyword evidence="5" id="KW-0547">Nucleotide-binding</keyword>
<evidence type="ECO:0000256" key="7">
    <source>
        <dbReference type="ARBA" id="ARBA00023027"/>
    </source>
</evidence>
<dbReference type="PANTHER" id="PTHR43622:SF1">
    <property type="entry name" value="3-DEHYDROQUINATE SYNTHASE"/>
    <property type="match status" value="1"/>
</dbReference>
<dbReference type="NCBIfam" id="TIGR01357">
    <property type="entry name" value="aroB"/>
    <property type="match status" value="1"/>
</dbReference>
<dbReference type="Gene3D" id="3.40.50.1970">
    <property type="match status" value="1"/>
</dbReference>
<dbReference type="EC" id="4.2.3.4" evidence="10"/>
<reference evidence="13" key="1">
    <citation type="submission" date="2022-03" db="EMBL/GenBank/DDBJ databases">
        <title>De novo assembled genomes of Belliella spp. (Cyclobacteriaceae) strains.</title>
        <authorList>
            <person name="Szabo A."/>
            <person name="Korponai K."/>
            <person name="Felfoldi T."/>
        </authorList>
    </citation>
    <scope>NUCLEOTIDE SEQUENCE</scope>
    <source>
        <strain evidence="13">DSM 111903</strain>
    </source>
</reference>
<feature type="domain" description="3-dehydroquinate synthase C-terminal" evidence="12">
    <location>
        <begin position="166"/>
        <end position="306"/>
    </location>
</feature>
<dbReference type="InterPro" id="IPR030963">
    <property type="entry name" value="DHQ_synth_fam"/>
</dbReference>
<evidence type="ECO:0000259" key="12">
    <source>
        <dbReference type="Pfam" id="PF24621"/>
    </source>
</evidence>
<dbReference type="InterPro" id="IPR016037">
    <property type="entry name" value="DHQ_synth_AroB"/>
</dbReference>
<feature type="domain" description="3-dehydroquinate synthase N-terminal" evidence="11">
    <location>
        <begin position="53"/>
        <end position="164"/>
    </location>
</feature>
<evidence type="ECO:0000256" key="3">
    <source>
        <dbReference type="ARBA" id="ARBA00003485"/>
    </source>
</evidence>
<dbReference type="Proteomes" id="UP001165430">
    <property type="component" value="Unassembled WGS sequence"/>
</dbReference>
<dbReference type="PIRSF" id="PIRSF001455">
    <property type="entry name" value="DHQ_synth"/>
    <property type="match status" value="1"/>
</dbReference>
<dbReference type="Pfam" id="PF24621">
    <property type="entry name" value="DHQS_C"/>
    <property type="match status" value="1"/>
</dbReference>
<keyword evidence="14" id="KW-1185">Reference proteome</keyword>
<keyword evidence="4" id="KW-0479">Metal-binding</keyword>
<keyword evidence="6" id="KW-0862">Zinc</keyword>
<dbReference type="RefSeq" id="WP_241410099.1">
    <property type="nucleotide sequence ID" value="NZ_JAKZGO010000002.1"/>
</dbReference>
<gene>
    <name evidence="13" type="primary">aroB</name>
    <name evidence="13" type="ORF">MM213_03395</name>
</gene>
<dbReference type="InterPro" id="IPR050071">
    <property type="entry name" value="Dehydroquinate_synthase"/>
</dbReference>
<keyword evidence="7" id="KW-0520">NAD</keyword>
<evidence type="ECO:0000313" key="14">
    <source>
        <dbReference type="Proteomes" id="UP001165430"/>
    </source>
</evidence>
<comment type="function">
    <text evidence="3">Catalyzes the conversion of 3-deoxy-D-arabino-heptulosonate 7-phosphate (DAHP) to dehydroquinate (DHQ).</text>
</comment>
<comment type="cofactor">
    <cofactor evidence="2">
        <name>Co(2+)</name>
        <dbReference type="ChEBI" id="CHEBI:48828"/>
    </cofactor>
</comment>
<comment type="caution">
    <text evidence="13">The sequence shown here is derived from an EMBL/GenBank/DDBJ whole genome shotgun (WGS) entry which is preliminary data.</text>
</comment>
<accession>A0ABS9V7X6</accession>
<proteinExistence type="predicted"/>
<name>A0ABS9V7X6_9BACT</name>
<evidence type="ECO:0000256" key="1">
    <source>
        <dbReference type="ARBA" id="ARBA00001911"/>
    </source>
</evidence>
<protein>
    <recommendedName>
        <fullName evidence="10">3-dehydroquinate synthase</fullName>
        <ecNumber evidence="10">4.2.3.4</ecNumber>
    </recommendedName>
</protein>
<evidence type="ECO:0000256" key="2">
    <source>
        <dbReference type="ARBA" id="ARBA00001941"/>
    </source>
</evidence>
<dbReference type="Pfam" id="PF01761">
    <property type="entry name" value="DHQ_synthase"/>
    <property type="match status" value="1"/>
</dbReference>
<evidence type="ECO:0000256" key="4">
    <source>
        <dbReference type="ARBA" id="ARBA00022723"/>
    </source>
</evidence>
<dbReference type="GO" id="GO:0003856">
    <property type="term" value="F:3-dehydroquinate synthase activity"/>
    <property type="evidence" value="ECO:0007669"/>
    <property type="project" value="UniProtKB-EC"/>
</dbReference>
<keyword evidence="8 13" id="KW-0456">Lyase</keyword>